<feature type="region of interest" description="Disordered" evidence="1">
    <location>
        <begin position="144"/>
        <end position="163"/>
    </location>
</feature>
<dbReference type="OrthoDB" id="7696562at2759"/>
<gene>
    <name evidence="3" type="primary">LOC100643603</name>
</gene>
<proteinExistence type="predicted"/>
<evidence type="ECO:0000256" key="1">
    <source>
        <dbReference type="SAM" id="MobiDB-lite"/>
    </source>
</evidence>
<dbReference type="GeneID" id="100643603"/>
<evidence type="ECO:0000313" key="2">
    <source>
        <dbReference type="Proteomes" id="UP000835206"/>
    </source>
</evidence>
<sequence>MSKDDKSTFNYLHIVITSIPYFTNIKYRSYVVHFQKFRKMSRRRRRADFIDSLNSFQHCETDLDTFSSMSQDSLNEIQSKDKNNHTSDNTTCNNKDSPILAGSFSKLSCIQNPSIDSSSIIHSTSNLNKCIDLFRDKQLCVKTDNNKENSNPQNFTNNTSNKLSSAVKKQTTDLYPKSQSNSMCKNLRRDTNYNVNSNRLNESSIPDNASNTKLIPSFASPHYTDGNKQNFSRNYKDEHVDIETKKFETMLCLLDNYFNQAQEVSQTQQILKRLSDKFEQSPKTFTEKLLTIIEESVMYDDDDDGNKTSAINLSRLTTEFRKMCKFIEDESAPEWLSFQMSTLTHPEASISPACNRSIRTTNCKNEKLCSPINTSLCTTPVSGIDVIKRRFFAKISKCNSNKSINNVDNTSSTSFEHLEDQCNRLFPKEKECSAPLQKILSLPSLLSMSHIHNICEQQMASLNVSDDVNPPKNRALSTPNLLDICQSPSTNKTDLNCSKLKELYNKSQGNQCSDISYSKKKTKRINEKPVLDMETPDKVNSYAILDLDELDKSLIQDIAEKRKRCLNTARIITEINADPEIIQIQKTLRMSPMFANDNESNSLNDETKFLQTLVSCKDYQMCLEKHKSLLKILENSNSFVNENNLKKTEDADPKYEKNIVSKKETVNIKKTSSGTKFNLSPNVKSPLLKKQGMQEKEIQESTKTKLFTTPGKSPLNKNCRKKKTYFPDMNTPVQNTKVRHILKSPHAEGLYRLNYNTIMSPVGMYIRGTDMQLIKNVHAKTDNLLLTPVKQNTKSLSNRNTKQNVSSKTVNKTQKTTALKFNLSPRINTNEQEVHAIKTPECDNTPASNFVLPKVSYKLPLQVKTIRNSNSPKHGMRVKKLLETAQSKVVIRHEARINSAQKGKNAASNGVYEINYEPEDESIHVEEAARKTNFINNWRNA</sequence>
<evidence type="ECO:0000313" key="3">
    <source>
        <dbReference type="RefSeq" id="XP_048270406.1"/>
    </source>
</evidence>
<dbReference type="KEGG" id="bter:100643603"/>
<keyword evidence="2" id="KW-1185">Reference proteome</keyword>
<accession>A0A9C6WFC4</accession>
<reference evidence="3" key="1">
    <citation type="submission" date="2025-08" db="UniProtKB">
        <authorList>
            <consortium name="RefSeq"/>
        </authorList>
    </citation>
    <scope>IDENTIFICATION</scope>
</reference>
<protein>
    <submittedName>
        <fullName evidence="3">Uncharacterized protein LOC100643603</fullName>
    </submittedName>
</protein>
<name>A0A9C6WFC4_BOMTE</name>
<feature type="region of interest" description="Disordered" evidence="1">
    <location>
        <begin position="794"/>
        <end position="813"/>
    </location>
</feature>
<feature type="compositionally biased region" description="Polar residues" evidence="1">
    <location>
        <begin position="148"/>
        <end position="163"/>
    </location>
</feature>
<dbReference type="AlphaFoldDB" id="A0A9C6WFC4"/>
<dbReference type="RefSeq" id="XP_048270406.1">
    <property type="nucleotide sequence ID" value="XM_048414449.1"/>
</dbReference>
<dbReference type="Proteomes" id="UP000835206">
    <property type="component" value="Chromosome 2"/>
</dbReference>
<organism evidence="2 3">
    <name type="scientific">Bombus terrestris</name>
    <name type="common">Buff-tailed bumblebee</name>
    <name type="synonym">Apis terrestris</name>
    <dbReference type="NCBI Taxonomy" id="30195"/>
    <lineage>
        <taxon>Eukaryota</taxon>
        <taxon>Metazoa</taxon>
        <taxon>Ecdysozoa</taxon>
        <taxon>Arthropoda</taxon>
        <taxon>Hexapoda</taxon>
        <taxon>Insecta</taxon>
        <taxon>Pterygota</taxon>
        <taxon>Neoptera</taxon>
        <taxon>Endopterygota</taxon>
        <taxon>Hymenoptera</taxon>
        <taxon>Apocrita</taxon>
        <taxon>Aculeata</taxon>
        <taxon>Apoidea</taxon>
        <taxon>Anthophila</taxon>
        <taxon>Apidae</taxon>
        <taxon>Bombus</taxon>
        <taxon>Bombus</taxon>
    </lineage>
</organism>